<dbReference type="KEGG" id="thao:NI17_008705"/>
<sequence>MDLREIEAFLAVAEELHFGRAAERLQISQPRISQLVKTLERRIGAALFVRSSRRVDLTPLGRQVHEEIAPAYRQLQGAVHRARDTARGVEGVLRVGFLGSAANELTPRILSAFRTRHPGCEVVMVEAHFADPLGPLRRGEVDLLFTRLPVQEPDLVVGPVVVREPRMLAVSATHPFAGQERASLEDLARDRVFAVATPAPAYWWDFHVPPVTPSGRAVERGPAVATFQELLAHIAAGHGISPVAASVARYYGRPDIVYVPMPDAPHTEVALVWRAQDVTARVEAFIQVTADAVRLNGGPAGAEEEKED</sequence>
<dbReference type="PANTHER" id="PTHR30346">
    <property type="entry name" value="TRANSCRIPTIONAL DUAL REGULATOR HCAR-RELATED"/>
    <property type="match status" value="1"/>
</dbReference>
<dbReference type="Proteomes" id="UP000265719">
    <property type="component" value="Chromosome"/>
</dbReference>
<gene>
    <name evidence="6" type="ORF">NI17_008705</name>
</gene>
<dbReference type="SUPFAM" id="SSF53850">
    <property type="entry name" value="Periplasmic binding protein-like II"/>
    <property type="match status" value="1"/>
</dbReference>
<keyword evidence="7" id="KW-1185">Reference proteome</keyword>
<dbReference type="InterPro" id="IPR036388">
    <property type="entry name" value="WH-like_DNA-bd_sf"/>
</dbReference>
<evidence type="ECO:0000256" key="2">
    <source>
        <dbReference type="ARBA" id="ARBA00023015"/>
    </source>
</evidence>
<evidence type="ECO:0000256" key="1">
    <source>
        <dbReference type="ARBA" id="ARBA00009437"/>
    </source>
</evidence>
<evidence type="ECO:0000313" key="7">
    <source>
        <dbReference type="Proteomes" id="UP000265719"/>
    </source>
</evidence>
<dbReference type="GO" id="GO:0003677">
    <property type="term" value="F:DNA binding"/>
    <property type="evidence" value="ECO:0007669"/>
    <property type="project" value="UniProtKB-KW"/>
</dbReference>
<dbReference type="Pfam" id="PF00126">
    <property type="entry name" value="HTH_1"/>
    <property type="match status" value="1"/>
</dbReference>
<dbReference type="PANTHER" id="PTHR30346:SF0">
    <property type="entry name" value="HCA OPERON TRANSCRIPTIONAL ACTIVATOR HCAR"/>
    <property type="match status" value="1"/>
</dbReference>
<proteinExistence type="inferred from homology"/>
<dbReference type="SUPFAM" id="SSF46785">
    <property type="entry name" value="Winged helix' DNA-binding domain"/>
    <property type="match status" value="1"/>
</dbReference>
<feature type="domain" description="HTH lysR-type" evidence="5">
    <location>
        <begin position="1"/>
        <end position="58"/>
    </location>
</feature>
<dbReference type="InterPro" id="IPR005119">
    <property type="entry name" value="LysR_subst-bd"/>
</dbReference>
<dbReference type="Pfam" id="PF03466">
    <property type="entry name" value="LysR_substrate"/>
    <property type="match status" value="1"/>
</dbReference>
<dbReference type="GO" id="GO:0032993">
    <property type="term" value="C:protein-DNA complex"/>
    <property type="evidence" value="ECO:0007669"/>
    <property type="project" value="TreeGrafter"/>
</dbReference>
<keyword evidence="2" id="KW-0805">Transcription regulation</keyword>
<dbReference type="AlphaFoldDB" id="A0AA97M255"/>
<evidence type="ECO:0000256" key="4">
    <source>
        <dbReference type="ARBA" id="ARBA00023163"/>
    </source>
</evidence>
<keyword evidence="3" id="KW-0238">DNA-binding</keyword>
<dbReference type="CDD" id="cd08414">
    <property type="entry name" value="PBP2_LTTR_aromatics_like"/>
    <property type="match status" value="1"/>
</dbReference>
<dbReference type="InterPro" id="IPR000847">
    <property type="entry name" value="LysR_HTH_N"/>
</dbReference>
<keyword evidence="4" id="KW-0804">Transcription</keyword>
<dbReference type="Gene3D" id="3.40.190.10">
    <property type="entry name" value="Periplasmic binding protein-like II"/>
    <property type="match status" value="2"/>
</dbReference>
<dbReference type="InterPro" id="IPR036390">
    <property type="entry name" value="WH_DNA-bd_sf"/>
</dbReference>
<dbReference type="GO" id="GO:0003700">
    <property type="term" value="F:DNA-binding transcription factor activity"/>
    <property type="evidence" value="ECO:0007669"/>
    <property type="project" value="InterPro"/>
</dbReference>
<dbReference type="Gene3D" id="1.10.10.10">
    <property type="entry name" value="Winged helix-like DNA-binding domain superfamily/Winged helix DNA-binding domain"/>
    <property type="match status" value="1"/>
</dbReference>
<protein>
    <submittedName>
        <fullName evidence="6">LysR family transcriptional regulator</fullName>
    </submittedName>
</protein>
<dbReference type="PROSITE" id="PS50931">
    <property type="entry name" value="HTH_LYSR"/>
    <property type="match status" value="1"/>
</dbReference>
<evidence type="ECO:0000259" key="5">
    <source>
        <dbReference type="PROSITE" id="PS50931"/>
    </source>
</evidence>
<reference evidence="6" key="1">
    <citation type="submission" date="2020-10" db="EMBL/GenBank/DDBJ databases">
        <title>De novo genome project of the cellulose decomposer Thermobifida halotolerans type strain.</title>
        <authorList>
            <person name="Nagy I."/>
            <person name="Horvath B."/>
            <person name="Kukolya J."/>
            <person name="Nagy I."/>
            <person name="Orsini M."/>
        </authorList>
    </citation>
    <scope>NUCLEOTIDE SEQUENCE</scope>
    <source>
        <strain evidence="6">DSM 44931</strain>
    </source>
</reference>
<dbReference type="FunFam" id="1.10.10.10:FF:000001">
    <property type="entry name" value="LysR family transcriptional regulator"/>
    <property type="match status" value="1"/>
</dbReference>
<name>A0AA97M255_9ACTN</name>
<evidence type="ECO:0000256" key="3">
    <source>
        <dbReference type="ARBA" id="ARBA00023125"/>
    </source>
</evidence>
<evidence type="ECO:0000313" key="6">
    <source>
        <dbReference type="EMBL" id="UOE21945.1"/>
    </source>
</evidence>
<organism evidence="6 7">
    <name type="scientific">Thermobifida halotolerans</name>
    <dbReference type="NCBI Taxonomy" id="483545"/>
    <lineage>
        <taxon>Bacteria</taxon>
        <taxon>Bacillati</taxon>
        <taxon>Actinomycetota</taxon>
        <taxon>Actinomycetes</taxon>
        <taxon>Streptosporangiales</taxon>
        <taxon>Nocardiopsidaceae</taxon>
        <taxon>Thermobifida</taxon>
    </lineage>
</organism>
<comment type="similarity">
    <text evidence="1">Belongs to the LysR transcriptional regulatory family.</text>
</comment>
<accession>A0AA97M255</accession>
<dbReference type="PRINTS" id="PR00039">
    <property type="entry name" value="HTHLYSR"/>
</dbReference>
<dbReference type="EMBL" id="CP063196">
    <property type="protein sequence ID" value="UOE21945.1"/>
    <property type="molecule type" value="Genomic_DNA"/>
</dbReference>